<dbReference type="Proteomes" id="UP001329430">
    <property type="component" value="Chromosome 3"/>
</dbReference>
<protein>
    <submittedName>
        <fullName evidence="2">Uncharacterized protein</fullName>
    </submittedName>
</protein>
<dbReference type="EMBL" id="JAVRBK010000003">
    <property type="protein sequence ID" value="KAK5645900.1"/>
    <property type="molecule type" value="Genomic_DNA"/>
</dbReference>
<proteinExistence type="predicted"/>
<reference evidence="2 3" key="1">
    <citation type="journal article" date="2024" name="Insects">
        <title>An Improved Chromosome-Level Genome Assembly of the Firefly Pyrocoelia pectoralis.</title>
        <authorList>
            <person name="Fu X."/>
            <person name="Meyer-Rochow V.B."/>
            <person name="Ballantyne L."/>
            <person name="Zhu X."/>
        </authorList>
    </citation>
    <scope>NUCLEOTIDE SEQUENCE [LARGE SCALE GENOMIC DNA]</scope>
    <source>
        <strain evidence="2">XCY_ONT2</strain>
    </source>
</reference>
<accession>A0AAN7VCQ6</accession>
<evidence type="ECO:0000256" key="1">
    <source>
        <dbReference type="SAM" id="SignalP"/>
    </source>
</evidence>
<feature type="chain" id="PRO_5042879305" evidence="1">
    <location>
        <begin position="19"/>
        <end position="350"/>
    </location>
</feature>
<evidence type="ECO:0000313" key="3">
    <source>
        <dbReference type="Proteomes" id="UP001329430"/>
    </source>
</evidence>
<evidence type="ECO:0000313" key="2">
    <source>
        <dbReference type="EMBL" id="KAK5645900.1"/>
    </source>
</evidence>
<sequence length="350" mass="40020">MSLLNVYLTCCLIISIYGFGGNEDRFIKKYAMMKIYESCFGNEVIKQIRSEMKAAASKCAAFNMAYKPQYYQPGGRPIPVSPPKLDEGIADPENTIYANAQAQIDVEKINQAILGYRPQKYPYSNALPGPFRPYQTPGIYSGYPSPASVYLPNIYQQFLPYGSSPFAVPFFGQQHYSGQRTARNIDSLRSQMELLTNKISGRAKNVTCIMQQLGYLDDNLEPNYAKISERVSRLPIQDELRSDIQEGLTFCQQFSQCVPEVNKEKSPLSKEFFRPMFFFKCYKYKKMEACVMKDVREKNSGFQDDDFDGADMDIQRNAKSMRDEDDEDDLGSSVYEYLYGSDELADIDFF</sequence>
<keyword evidence="3" id="KW-1185">Reference proteome</keyword>
<name>A0AAN7VCQ6_9COLE</name>
<keyword evidence="1" id="KW-0732">Signal</keyword>
<organism evidence="2 3">
    <name type="scientific">Pyrocoelia pectoralis</name>
    <dbReference type="NCBI Taxonomy" id="417401"/>
    <lineage>
        <taxon>Eukaryota</taxon>
        <taxon>Metazoa</taxon>
        <taxon>Ecdysozoa</taxon>
        <taxon>Arthropoda</taxon>
        <taxon>Hexapoda</taxon>
        <taxon>Insecta</taxon>
        <taxon>Pterygota</taxon>
        <taxon>Neoptera</taxon>
        <taxon>Endopterygota</taxon>
        <taxon>Coleoptera</taxon>
        <taxon>Polyphaga</taxon>
        <taxon>Elateriformia</taxon>
        <taxon>Elateroidea</taxon>
        <taxon>Lampyridae</taxon>
        <taxon>Lampyrinae</taxon>
        <taxon>Pyrocoelia</taxon>
    </lineage>
</organism>
<comment type="caution">
    <text evidence="2">The sequence shown here is derived from an EMBL/GenBank/DDBJ whole genome shotgun (WGS) entry which is preliminary data.</text>
</comment>
<gene>
    <name evidence="2" type="ORF">RI129_004364</name>
</gene>
<dbReference type="AlphaFoldDB" id="A0AAN7VCQ6"/>
<feature type="signal peptide" evidence="1">
    <location>
        <begin position="1"/>
        <end position="18"/>
    </location>
</feature>